<feature type="transmembrane region" description="Helical" evidence="1">
    <location>
        <begin position="107"/>
        <end position="130"/>
    </location>
</feature>
<evidence type="ECO:0000313" key="2">
    <source>
        <dbReference type="EMBL" id="PJF36812.1"/>
    </source>
</evidence>
<protein>
    <submittedName>
        <fullName evidence="2">Uncharacterized protein</fullName>
    </submittedName>
</protein>
<comment type="caution">
    <text evidence="2">The sequence shown here is derived from an EMBL/GenBank/DDBJ whole genome shotgun (WGS) entry which is preliminary data.</text>
</comment>
<evidence type="ECO:0000256" key="1">
    <source>
        <dbReference type="SAM" id="Phobius"/>
    </source>
</evidence>
<reference evidence="2 3" key="1">
    <citation type="submission" date="2017-11" db="EMBL/GenBank/DDBJ databases">
        <title>Evolution of Phototrophy in the Chloroflexi Phylum Driven by Horizontal Gene Transfer.</title>
        <authorList>
            <person name="Ward L.M."/>
            <person name="Hemp J."/>
            <person name="Shih P.M."/>
            <person name="Mcglynn S.E."/>
            <person name="Fischer W."/>
        </authorList>
    </citation>
    <scope>NUCLEOTIDE SEQUENCE [LARGE SCALE GENOMIC DNA]</scope>
    <source>
        <strain evidence="2">JP3_13</strain>
    </source>
</reference>
<proteinExistence type="predicted"/>
<keyword evidence="1" id="KW-0472">Membrane</keyword>
<organism evidence="2 3">
    <name type="scientific">Candidatus Thermofonsia Clade 1 bacterium</name>
    <dbReference type="NCBI Taxonomy" id="2364210"/>
    <lineage>
        <taxon>Bacteria</taxon>
        <taxon>Bacillati</taxon>
        <taxon>Chloroflexota</taxon>
        <taxon>Candidatus Thermofontia</taxon>
        <taxon>Candidatus Thermofonsia Clade 1</taxon>
    </lineage>
</organism>
<dbReference type="Proteomes" id="UP000229681">
    <property type="component" value="Unassembled WGS sequence"/>
</dbReference>
<keyword evidence="1" id="KW-0812">Transmembrane</keyword>
<feature type="transmembrane region" description="Helical" evidence="1">
    <location>
        <begin position="34"/>
        <end position="57"/>
    </location>
</feature>
<evidence type="ECO:0000313" key="3">
    <source>
        <dbReference type="Proteomes" id="UP000229681"/>
    </source>
</evidence>
<accession>A0A2M8PGZ1</accession>
<gene>
    <name evidence="2" type="ORF">CUN49_03435</name>
</gene>
<keyword evidence="1" id="KW-1133">Transmembrane helix</keyword>
<dbReference type="AlphaFoldDB" id="A0A2M8PGZ1"/>
<feature type="transmembrane region" description="Helical" evidence="1">
    <location>
        <begin position="63"/>
        <end position="86"/>
    </location>
</feature>
<sequence length="136" mass="14891">MTKRRKASKKDAPKVDRLMRFALWLGKRRRTTRIALASLNALILTAVIALALFNSFFRIRADQINLAVANALLFGTAILGLALYWLGWRLLVGFDFGERPLQVGKAGALYVLLSALIGIGALIWSLLALAEALSAP</sequence>
<name>A0A2M8PGZ1_9CHLR</name>
<dbReference type="EMBL" id="PGTM01000029">
    <property type="protein sequence ID" value="PJF36812.1"/>
    <property type="molecule type" value="Genomic_DNA"/>
</dbReference>